<feature type="non-terminal residue" evidence="2">
    <location>
        <position position="1"/>
    </location>
</feature>
<sequence length="515" mass="57852">FHIQDPNVAVDTSCCSTLNPHTALMMIYYWKLDNKQVTILFRGGLLGIVIPAARVLCSCWQVFISASVLFLLIDSLLDVFAGELNLLKSISSGIDETDCDPEEDIRIIERLLYDNSSPRPPKEFISKNSNADIQSFSPSPIPVKDNVSFMEEIDLSFTSDDPMPPSIEEDDDDSERDIIICRELLNNHSLSLPVIESYHFDIPSFSRPPAKPPDGNTGILNIKMRGDNSEQKVPIPELTITRVLNQEKSPDLLSHRSLEIFQLSAKCLMMIHGMNTSILDVPLFHSYPLDQFYLLHLAGSQPMLKSSYKAEASVIISIPPLVEGVADVVVEIKGIGWSISITFQFSVGLQTPDDLSRSRLVKDKQKEDKIGTKPDKNGKRGKARRCFAGSRIDGIMMSLRGWKVFSEKHFSHLLKCGDRIPWKTIKPSGGMMCQGVRIEILTKGVIGDPFHFDTLGDAPKFVKMLVSIVTRKSMKLERILDLLDHIVLKSKIRCLNPTIQRWLAQLLHRSKVGNW</sequence>
<gene>
    <name evidence="2" type="ORF">Tci_476632</name>
</gene>
<name>A0A699I1N8_TANCI</name>
<dbReference type="EMBL" id="BKCJ010235305">
    <property type="protein sequence ID" value="GEZ04659.1"/>
    <property type="molecule type" value="Genomic_DNA"/>
</dbReference>
<proteinExistence type="predicted"/>
<protein>
    <submittedName>
        <fullName evidence="2">Uncharacterized protein</fullName>
    </submittedName>
</protein>
<feature type="compositionally biased region" description="Basic and acidic residues" evidence="1">
    <location>
        <begin position="360"/>
        <end position="378"/>
    </location>
</feature>
<evidence type="ECO:0000256" key="1">
    <source>
        <dbReference type="SAM" id="MobiDB-lite"/>
    </source>
</evidence>
<organism evidence="2">
    <name type="scientific">Tanacetum cinerariifolium</name>
    <name type="common">Dalmatian daisy</name>
    <name type="synonym">Chrysanthemum cinerariifolium</name>
    <dbReference type="NCBI Taxonomy" id="118510"/>
    <lineage>
        <taxon>Eukaryota</taxon>
        <taxon>Viridiplantae</taxon>
        <taxon>Streptophyta</taxon>
        <taxon>Embryophyta</taxon>
        <taxon>Tracheophyta</taxon>
        <taxon>Spermatophyta</taxon>
        <taxon>Magnoliopsida</taxon>
        <taxon>eudicotyledons</taxon>
        <taxon>Gunneridae</taxon>
        <taxon>Pentapetalae</taxon>
        <taxon>asterids</taxon>
        <taxon>campanulids</taxon>
        <taxon>Asterales</taxon>
        <taxon>Asteraceae</taxon>
        <taxon>Asteroideae</taxon>
        <taxon>Anthemideae</taxon>
        <taxon>Anthemidinae</taxon>
        <taxon>Tanacetum</taxon>
    </lineage>
</organism>
<feature type="region of interest" description="Disordered" evidence="1">
    <location>
        <begin position="360"/>
        <end position="382"/>
    </location>
</feature>
<reference evidence="2" key="1">
    <citation type="journal article" date="2019" name="Sci. Rep.">
        <title>Draft genome of Tanacetum cinerariifolium, the natural source of mosquito coil.</title>
        <authorList>
            <person name="Yamashiro T."/>
            <person name="Shiraishi A."/>
            <person name="Satake H."/>
            <person name="Nakayama K."/>
        </authorList>
    </citation>
    <scope>NUCLEOTIDE SEQUENCE</scope>
</reference>
<evidence type="ECO:0000313" key="2">
    <source>
        <dbReference type="EMBL" id="GEZ04659.1"/>
    </source>
</evidence>
<comment type="caution">
    <text evidence="2">The sequence shown here is derived from an EMBL/GenBank/DDBJ whole genome shotgun (WGS) entry which is preliminary data.</text>
</comment>
<dbReference type="AlphaFoldDB" id="A0A699I1N8"/>
<accession>A0A699I1N8</accession>